<dbReference type="Pfam" id="PF00005">
    <property type="entry name" value="ABC_tran"/>
    <property type="match status" value="1"/>
</dbReference>
<dbReference type="AlphaFoldDB" id="A0A1F5ECG4"/>
<dbReference type="FunFam" id="3.40.50.300:FF:000032">
    <property type="entry name" value="Export ABC transporter ATP-binding protein"/>
    <property type="match status" value="1"/>
</dbReference>
<reference evidence="6 7" key="1">
    <citation type="journal article" date="2016" name="Nat. Commun.">
        <title>Thousands of microbial genomes shed light on interconnected biogeochemical processes in an aquifer system.</title>
        <authorList>
            <person name="Anantharaman K."/>
            <person name="Brown C.T."/>
            <person name="Hug L.A."/>
            <person name="Sharon I."/>
            <person name="Castelle C.J."/>
            <person name="Probst A.J."/>
            <person name="Thomas B.C."/>
            <person name="Singh A."/>
            <person name="Wilkins M.J."/>
            <person name="Karaoz U."/>
            <person name="Brodie E.L."/>
            <person name="Williams K.H."/>
            <person name="Hubbard S.S."/>
            <person name="Banfield J.F."/>
        </authorList>
    </citation>
    <scope>NUCLEOTIDE SEQUENCE [LARGE SCALE GENOMIC DNA]</scope>
</reference>
<keyword evidence="4 6" id="KW-0067">ATP-binding</keyword>
<dbReference type="GO" id="GO:0005524">
    <property type="term" value="F:ATP binding"/>
    <property type="evidence" value="ECO:0007669"/>
    <property type="project" value="UniProtKB-KW"/>
</dbReference>
<dbReference type="PANTHER" id="PTHR42798:SF6">
    <property type="entry name" value="CELL DIVISION ATP-BINDING PROTEIN FTSE"/>
    <property type="match status" value="1"/>
</dbReference>
<keyword evidence="2" id="KW-0813">Transport</keyword>
<dbReference type="PROSITE" id="PS50893">
    <property type="entry name" value="ABC_TRANSPORTER_2"/>
    <property type="match status" value="1"/>
</dbReference>
<dbReference type="PROSITE" id="PS00211">
    <property type="entry name" value="ABC_TRANSPORTER_1"/>
    <property type="match status" value="1"/>
</dbReference>
<evidence type="ECO:0000259" key="5">
    <source>
        <dbReference type="PROSITE" id="PS50893"/>
    </source>
</evidence>
<evidence type="ECO:0000313" key="6">
    <source>
        <dbReference type="EMBL" id="OGD65097.1"/>
    </source>
</evidence>
<dbReference type="InterPro" id="IPR003593">
    <property type="entry name" value="AAA+_ATPase"/>
</dbReference>
<evidence type="ECO:0000256" key="1">
    <source>
        <dbReference type="ARBA" id="ARBA00005417"/>
    </source>
</evidence>
<dbReference type="EMBL" id="MEZX01000001">
    <property type="protein sequence ID" value="OGD65097.1"/>
    <property type="molecule type" value="Genomic_DNA"/>
</dbReference>
<dbReference type="GO" id="GO:0098796">
    <property type="term" value="C:membrane protein complex"/>
    <property type="evidence" value="ECO:0007669"/>
    <property type="project" value="UniProtKB-ARBA"/>
</dbReference>
<comment type="caution">
    <text evidence="6">The sequence shown here is derived from an EMBL/GenBank/DDBJ whole genome shotgun (WGS) entry which is preliminary data.</text>
</comment>
<dbReference type="InterPro" id="IPR027417">
    <property type="entry name" value="P-loop_NTPase"/>
</dbReference>
<dbReference type="Gene3D" id="3.40.50.300">
    <property type="entry name" value="P-loop containing nucleotide triphosphate hydrolases"/>
    <property type="match status" value="1"/>
</dbReference>
<dbReference type="Proteomes" id="UP000177481">
    <property type="component" value="Unassembled WGS sequence"/>
</dbReference>
<dbReference type="PANTHER" id="PTHR42798">
    <property type="entry name" value="LIPOPROTEIN-RELEASING SYSTEM ATP-BINDING PROTEIN LOLD"/>
    <property type="match status" value="1"/>
</dbReference>
<evidence type="ECO:0000256" key="4">
    <source>
        <dbReference type="ARBA" id="ARBA00022840"/>
    </source>
</evidence>
<dbReference type="GO" id="GO:0016887">
    <property type="term" value="F:ATP hydrolysis activity"/>
    <property type="evidence" value="ECO:0007669"/>
    <property type="project" value="InterPro"/>
</dbReference>
<name>A0A1F5ECG4_9BACT</name>
<organism evidence="6 7">
    <name type="scientific">Candidatus Berkelbacteria bacterium RIFCSPLOWO2_01_FULL_50_28</name>
    <dbReference type="NCBI Taxonomy" id="1797471"/>
    <lineage>
        <taxon>Bacteria</taxon>
        <taxon>Candidatus Berkelbacteria</taxon>
    </lineage>
</organism>
<accession>A0A1F5ECG4</accession>
<dbReference type="SUPFAM" id="SSF52540">
    <property type="entry name" value="P-loop containing nucleoside triphosphate hydrolases"/>
    <property type="match status" value="1"/>
</dbReference>
<dbReference type="CDD" id="cd03255">
    <property type="entry name" value="ABC_MJ0796_LolCDE_FtsE"/>
    <property type="match status" value="1"/>
</dbReference>
<proteinExistence type="inferred from homology"/>
<keyword evidence="3" id="KW-0547">Nucleotide-binding</keyword>
<dbReference type="SMART" id="SM00382">
    <property type="entry name" value="AAA"/>
    <property type="match status" value="1"/>
</dbReference>
<dbReference type="STRING" id="1797471.A3A71_03355"/>
<comment type="similarity">
    <text evidence="1">Belongs to the ABC transporter superfamily.</text>
</comment>
<dbReference type="InterPro" id="IPR017871">
    <property type="entry name" value="ABC_transporter-like_CS"/>
</dbReference>
<dbReference type="InterPro" id="IPR003439">
    <property type="entry name" value="ABC_transporter-like_ATP-bd"/>
</dbReference>
<evidence type="ECO:0000256" key="2">
    <source>
        <dbReference type="ARBA" id="ARBA00022448"/>
    </source>
</evidence>
<dbReference type="GO" id="GO:0022857">
    <property type="term" value="F:transmembrane transporter activity"/>
    <property type="evidence" value="ECO:0007669"/>
    <property type="project" value="UniProtKB-ARBA"/>
</dbReference>
<evidence type="ECO:0000256" key="3">
    <source>
        <dbReference type="ARBA" id="ARBA00022741"/>
    </source>
</evidence>
<protein>
    <submittedName>
        <fullName evidence="6">Macrolide ABC transporter ATP-binding protein</fullName>
    </submittedName>
</protein>
<sequence length="221" mass="24496">MLELKNATKRFTDGEVVNALDGVSITVERGEFVGIIGPSGCGKSTLLYTLGLLDSTDEGEYRIGDQLADELTRKQRAKLRNKKFGFVFQSFNLLARTSSYDNVILPLLYGQTAGAATKTQASLERVGLWNKRKNWPNQLSGGQQQRVAIARALVNEPEIILADEPTGNLDSKTGVEIMNLFKEIHAKGTTVVMVTHNPDLLKYATRIIEMRDGRIVRDENV</sequence>
<feature type="domain" description="ABC transporter" evidence="5">
    <location>
        <begin position="2"/>
        <end position="221"/>
    </location>
</feature>
<dbReference type="InterPro" id="IPR017911">
    <property type="entry name" value="MacB-like_ATP-bd"/>
</dbReference>
<evidence type="ECO:0000313" key="7">
    <source>
        <dbReference type="Proteomes" id="UP000177481"/>
    </source>
</evidence>
<gene>
    <name evidence="6" type="ORF">A3A71_03355</name>
</gene>